<feature type="domain" description="SnoaL-like" evidence="1">
    <location>
        <begin position="10"/>
        <end position="135"/>
    </location>
</feature>
<gene>
    <name evidence="2" type="ORF">RMR22_19130</name>
</gene>
<dbReference type="Gene3D" id="3.10.450.50">
    <property type="match status" value="1"/>
</dbReference>
<reference evidence="2" key="1">
    <citation type="journal article" date="2023" name="Phytobiomes J">
        <title>Deciphering the key players within the bacterial microbiota associated with aerial crown gall tumors on rhododendron: Insights into the gallobiome.</title>
        <authorList>
            <person name="Kuzmanovic N."/>
            <person name="Nesme J."/>
            <person name="Wolf J."/>
            <person name="Neumann-Schaal M."/>
            <person name="Petersen J."/>
            <person name="Fernandez-Gnecco G."/>
            <person name="Sproeer C."/>
            <person name="Bunk B."/>
            <person name="Overmann J."/>
            <person name="Sorensen S.J."/>
            <person name="Idczak E."/>
            <person name="Smalla K."/>
        </authorList>
    </citation>
    <scope>NUCLEOTIDE SEQUENCE</scope>
    <source>
        <strain evidence="2">Rho-11.1</strain>
    </source>
</reference>
<protein>
    <submittedName>
        <fullName evidence="2">Nuclear transport factor 2 family protein</fullName>
    </submittedName>
</protein>
<dbReference type="SUPFAM" id="SSF54427">
    <property type="entry name" value="NTF2-like"/>
    <property type="match status" value="1"/>
</dbReference>
<dbReference type="InterPro" id="IPR032710">
    <property type="entry name" value="NTF2-like_dom_sf"/>
</dbReference>
<dbReference type="InterPro" id="IPR037401">
    <property type="entry name" value="SnoaL-like"/>
</dbReference>
<organism evidence="2">
    <name type="scientific">Agrobacterium rosae</name>
    <dbReference type="NCBI Taxonomy" id="1972867"/>
    <lineage>
        <taxon>Bacteria</taxon>
        <taxon>Pseudomonadati</taxon>
        <taxon>Pseudomonadota</taxon>
        <taxon>Alphaproteobacteria</taxon>
        <taxon>Hyphomicrobiales</taxon>
        <taxon>Rhizobiaceae</taxon>
        <taxon>Rhizobium/Agrobacterium group</taxon>
        <taxon>Agrobacterium</taxon>
    </lineage>
</organism>
<evidence type="ECO:0000313" key="2">
    <source>
        <dbReference type="EMBL" id="MDX8304378.1"/>
    </source>
</evidence>
<dbReference type="EMBL" id="JAVRAF010000007">
    <property type="protein sequence ID" value="MDX8304378.1"/>
    <property type="molecule type" value="Genomic_DNA"/>
</dbReference>
<evidence type="ECO:0000259" key="1">
    <source>
        <dbReference type="Pfam" id="PF13577"/>
    </source>
</evidence>
<proteinExistence type="predicted"/>
<dbReference type="CDD" id="cd00531">
    <property type="entry name" value="NTF2_like"/>
    <property type="match status" value="1"/>
</dbReference>
<name>A0AAW9FLJ0_9HYPH</name>
<comment type="caution">
    <text evidence="2">The sequence shown here is derived from an EMBL/GenBank/DDBJ whole genome shotgun (WGS) entry which is preliminary data.</text>
</comment>
<dbReference type="RefSeq" id="WP_320203117.1">
    <property type="nucleotide sequence ID" value="NZ_CP192782.1"/>
</dbReference>
<dbReference type="Pfam" id="PF13577">
    <property type="entry name" value="SnoaL_4"/>
    <property type="match status" value="1"/>
</dbReference>
<dbReference type="AlphaFoldDB" id="A0AAW9FLJ0"/>
<accession>A0AAW9FLJ0</accession>
<sequence>MSSIERRIDALESIEAIKQLKSTYCLHCDDDHNGPAIAALFTEDGFWESDKFGRFEGREAISGYFEATKSRITFAAHLLMNPMVTITGADTAVGKWRLLMPFTYHPSGKPEAYWLATSYTDSFSRVDGVWYFTELTVRTEMFAPHLGGWANS</sequence>